<dbReference type="GO" id="GO:0005634">
    <property type="term" value="C:nucleus"/>
    <property type="evidence" value="ECO:0007669"/>
    <property type="project" value="UniProtKB-SubCell"/>
</dbReference>
<dbReference type="PANTHER" id="PTHR13539:SF3">
    <property type="entry name" value="CALMODULIN-LYSINE N-METHYLTRANSFERASE"/>
    <property type="match status" value="1"/>
</dbReference>
<evidence type="ECO:0000256" key="1">
    <source>
        <dbReference type="ARBA" id="ARBA00004123"/>
    </source>
</evidence>
<dbReference type="GeneID" id="120272367"/>
<keyword evidence="6" id="KW-0489">Methyltransferase</keyword>
<dbReference type="InterPro" id="IPR019410">
    <property type="entry name" value="Methyltransf_16"/>
</dbReference>
<keyword evidence="5" id="KW-0963">Cytoplasm</keyword>
<evidence type="ECO:0000256" key="5">
    <source>
        <dbReference type="ARBA" id="ARBA00022490"/>
    </source>
</evidence>
<protein>
    <recommendedName>
        <fullName evidence="4">Calmodulin-lysine N-methyltransferase</fullName>
        <ecNumber evidence="3">2.1.1.60</ecNumber>
    </recommendedName>
</protein>
<dbReference type="Proteomes" id="UP001515500">
    <property type="component" value="Chromosome 11"/>
</dbReference>
<reference evidence="10 11" key="1">
    <citation type="submission" date="2025-04" db="UniProtKB">
        <authorList>
            <consortium name="RefSeq"/>
        </authorList>
    </citation>
    <scope>IDENTIFICATION</scope>
</reference>
<accession>A0AB40C8K6</accession>
<evidence type="ECO:0000313" key="11">
    <source>
        <dbReference type="RefSeq" id="XP_039135119.1"/>
    </source>
</evidence>
<dbReference type="Gene3D" id="3.40.50.150">
    <property type="entry name" value="Vaccinia Virus protein VP39"/>
    <property type="match status" value="1"/>
</dbReference>
<keyword evidence="8" id="KW-0539">Nucleus</keyword>
<comment type="subcellular location">
    <subcellularLocation>
        <location evidence="2">Cytoplasm</location>
    </subcellularLocation>
    <subcellularLocation>
        <location evidence="1">Nucleus</location>
    </subcellularLocation>
</comment>
<dbReference type="InterPro" id="IPR029063">
    <property type="entry name" value="SAM-dependent_MTases_sf"/>
</dbReference>
<dbReference type="Pfam" id="PF10294">
    <property type="entry name" value="Methyltransf_16"/>
    <property type="match status" value="1"/>
</dbReference>
<dbReference type="InterPro" id="IPR025800">
    <property type="entry name" value="CaM-Lys-N-MeTrfase"/>
</dbReference>
<dbReference type="RefSeq" id="XP_039135121.1">
    <property type="nucleotide sequence ID" value="XM_039279187.1"/>
</dbReference>
<dbReference type="GO" id="GO:0032259">
    <property type="term" value="P:methylation"/>
    <property type="evidence" value="ECO:0007669"/>
    <property type="project" value="UniProtKB-KW"/>
</dbReference>
<dbReference type="RefSeq" id="XP_039135120.1">
    <property type="nucleotide sequence ID" value="XM_039279186.1"/>
</dbReference>
<dbReference type="RefSeq" id="XP_039135119.1">
    <property type="nucleotide sequence ID" value="XM_039279185.1"/>
</dbReference>
<dbReference type="RefSeq" id="XP_039135118.1">
    <property type="nucleotide sequence ID" value="XM_039279184.1"/>
</dbReference>
<dbReference type="AlphaFoldDB" id="A0AB40C8K6"/>
<dbReference type="GO" id="GO:0018025">
    <property type="term" value="F:calmodulin-lysine N-methyltransferase activity"/>
    <property type="evidence" value="ECO:0007669"/>
    <property type="project" value="UniProtKB-EC"/>
</dbReference>
<dbReference type="RefSeq" id="XP_039135122.1">
    <property type="nucleotide sequence ID" value="XM_039279188.1"/>
</dbReference>
<dbReference type="GO" id="GO:0005737">
    <property type="term" value="C:cytoplasm"/>
    <property type="evidence" value="ECO:0007669"/>
    <property type="project" value="UniProtKB-SubCell"/>
</dbReference>
<proteinExistence type="predicted"/>
<sequence length="327" mass="36962">MAEEPSSPPLLHPSRASLRWQILRRALLSRTSHTPAPSELGGDSSRFNTKNISRKVAGGFKLIPCVPLNGHLEENQCNQRDAFVCYQLPVEGNPKVTLVHRTEDSIDFRDFDISTRYDIDTTGLICSWPSEEVLAYFCMNHGGIFRSKRVLELGSGFGLAGMVVAATTDACEVVISDGNPEVVNYIKRNIYLNSGIYGDTEVQPLALHWNQEHASNMLNSFDIIIASDCTFFKDFHESLANTIKLLLKNSEDSEAIFFSPRRGNSLDRFLEKIKETGLEFLLVENYDDKVSSLHQKFLNGDDTSWPNYEKDHCYPIMIRIGFNRFLV</sequence>
<dbReference type="EC" id="2.1.1.60" evidence="3"/>
<keyword evidence="7" id="KW-0808">Transferase</keyword>
<keyword evidence="9" id="KW-1185">Reference proteome</keyword>
<evidence type="ECO:0000313" key="10">
    <source>
        <dbReference type="RefSeq" id="XP_039135118.1"/>
    </source>
</evidence>
<dbReference type="SUPFAM" id="SSF53335">
    <property type="entry name" value="S-adenosyl-L-methionine-dependent methyltransferases"/>
    <property type="match status" value="1"/>
</dbReference>
<evidence type="ECO:0000256" key="7">
    <source>
        <dbReference type="ARBA" id="ARBA00022679"/>
    </source>
</evidence>
<gene>
    <name evidence="10 11 12 13 14" type="primary">LOC120272367</name>
</gene>
<name>A0AB40C8K6_DIOCR</name>
<evidence type="ECO:0000256" key="4">
    <source>
        <dbReference type="ARBA" id="ARBA00020594"/>
    </source>
</evidence>
<evidence type="ECO:0000313" key="13">
    <source>
        <dbReference type="RefSeq" id="XP_039135121.1"/>
    </source>
</evidence>
<dbReference type="CDD" id="cd02440">
    <property type="entry name" value="AdoMet_MTases"/>
    <property type="match status" value="1"/>
</dbReference>
<evidence type="ECO:0000256" key="3">
    <source>
        <dbReference type="ARBA" id="ARBA00011914"/>
    </source>
</evidence>
<evidence type="ECO:0000256" key="8">
    <source>
        <dbReference type="ARBA" id="ARBA00023242"/>
    </source>
</evidence>
<evidence type="ECO:0000313" key="12">
    <source>
        <dbReference type="RefSeq" id="XP_039135120.1"/>
    </source>
</evidence>
<evidence type="ECO:0000256" key="2">
    <source>
        <dbReference type="ARBA" id="ARBA00004496"/>
    </source>
</evidence>
<evidence type="ECO:0000256" key="6">
    <source>
        <dbReference type="ARBA" id="ARBA00022603"/>
    </source>
</evidence>
<evidence type="ECO:0000313" key="9">
    <source>
        <dbReference type="Proteomes" id="UP001515500"/>
    </source>
</evidence>
<organism evidence="9 13">
    <name type="scientific">Dioscorea cayennensis subsp. rotundata</name>
    <name type="common">White Guinea yam</name>
    <name type="synonym">Dioscorea rotundata</name>
    <dbReference type="NCBI Taxonomy" id="55577"/>
    <lineage>
        <taxon>Eukaryota</taxon>
        <taxon>Viridiplantae</taxon>
        <taxon>Streptophyta</taxon>
        <taxon>Embryophyta</taxon>
        <taxon>Tracheophyta</taxon>
        <taxon>Spermatophyta</taxon>
        <taxon>Magnoliopsida</taxon>
        <taxon>Liliopsida</taxon>
        <taxon>Dioscoreales</taxon>
        <taxon>Dioscoreaceae</taxon>
        <taxon>Dioscorea</taxon>
    </lineage>
</organism>
<evidence type="ECO:0000313" key="14">
    <source>
        <dbReference type="RefSeq" id="XP_039135122.1"/>
    </source>
</evidence>
<dbReference type="PANTHER" id="PTHR13539">
    <property type="entry name" value="CALMODULIN-LYSINE N-METHYLTRANSFERASE"/>
    <property type="match status" value="1"/>
</dbReference>